<gene>
    <name evidence="1" type="ORF">DUNSADRAFT_6825</name>
</gene>
<proteinExistence type="predicted"/>
<dbReference type="Gene3D" id="3.40.50.150">
    <property type="entry name" value="Vaccinia Virus protein VP39"/>
    <property type="match status" value="1"/>
</dbReference>
<protein>
    <submittedName>
        <fullName evidence="1">Uncharacterized protein</fullName>
    </submittedName>
</protein>
<keyword evidence="2" id="KW-1185">Reference proteome</keyword>
<sequence>MATLVHAVDYSKEAVRQQQEAHKHIPQLVYMEADVRRLTANDSLKPSSFVGVVDKGTMDALLHIIRSLLVVKRLQPLGESLFLVVNKCDLPLFFQTGSVEGGTLIPELAGMGMTSANIISNDAQSATEWMGEMPDLQLAIRQVGSQLPILAMSAPAFTVLPGYNMQRIVEHSFIRNRDVIATRVWGPSDVAVATYPPASPHKKGSPASTGLLSASMDRDMMLQSGMHHSNGSFSTSNGAGGNAQPVVALAHAADTTVMPPLRSIELGVSPYLGDVIAEPILLLKATWMTFFHDNCRPGGSNFLQQGPVEHLSNEFNKLYFGRDVMQQDGEVKRVPGLSDFKLPSTFYMTQYRRQAADAMR</sequence>
<evidence type="ECO:0000313" key="2">
    <source>
        <dbReference type="Proteomes" id="UP000815325"/>
    </source>
</evidence>
<dbReference type="InterPro" id="IPR029063">
    <property type="entry name" value="SAM-dependent_MTases_sf"/>
</dbReference>
<dbReference type="EMBL" id="MU069686">
    <property type="protein sequence ID" value="KAF5835838.1"/>
    <property type="molecule type" value="Genomic_DNA"/>
</dbReference>
<reference evidence="1" key="1">
    <citation type="submission" date="2017-08" db="EMBL/GenBank/DDBJ databases">
        <authorList>
            <person name="Polle J.E."/>
            <person name="Barry K."/>
            <person name="Cushman J."/>
            <person name="Schmutz J."/>
            <person name="Tran D."/>
            <person name="Hathwaick L.T."/>
            <person name="Yim W.C."/>
            <person name="Jenkins J."/>
            <person name="Mckie-Krisberg Z.M."/>
            <person name="Prochnik S."/>
            <person name="Lindquist E."/>
            <person name="Dockter R.B."/>
            <person name="Adam C."/>
            <person name="Molina H."/>
            <person name="Bunkerborg J."/>
            <person name="Jin E."/>
            <person name="Buchheim M."/>
            <person name="Magnuson J."/>
        </authorList>
    </citation>
    <scope>NUCLEOTIDE SEQUENCE</scope>
    <source>
        <strain evidence="1">CCAP 19/18</strain>
    </source>
</reference>
<evidence type="ECO:0000313" key="1">
    <source>
        <dbReference type="EMBL" id="KAF5835838.1"/>
    </source>
</evidence>
<dbReference type="Proteomes" id="UP000815325">
    <property type="component" value="Unassembled WGS sequence"/>
</dbReference>
<comment type="caution">
    <text evidence="1">The sequence shown here is derived from an EMBL/GenBank/DDBJ whole genome shotgun (WGS) entry which is preliminary data.</text>
</comment>
<accession>A0ABQ7GMK3</accession>
<name>A0ABQ7GMK3_DUNSA</name>
<organism evidence="1 2">
    <name type="scientific">Dunaliella salina</name>
    <name type="common">Green alga</name>
    <name type="synonym">Protococcus salinus</name>
    <dbReference type="NCBI Taxonomy" id="3046"/>
    <lineage>
        <taxon>Eukaryota</taxon>
        <taxon>Viridiplantae</taxon>
        <taxon>Chlorophyta</taxon>
        <taxon>core chlorophytes</taxon>
        <taxon>Chlorophyceae</taxon>
        <taxon>CS clade</taxon>
        <taxon>Chlamydomonadales</taxon>
        <taxon>Dunaliellaceae</taxon>
        <taxon>Dunaliella</taxon>
    </lineage>
</organism>